<evidence type="ECO:0000256" key="1">
    <source>
        <dbReference type="SAM" id="MobiDB-lite"/>
    </source>
</evidence>
<proteinExistence type="predicted"/>
<protein>
    <recommendedName>
        <fullName evidence="2">Type VI secretion system spike protein VgrG3-like C-terminal domain-containing protein</fullName>
    </recommendedName>
</protein>
<gene>
    <name evidence="3" type="ORF">FHS75_002346</name>
</gene>
<dbReference type="InterPro" id="IPR049073">
    <property type="entry name" value="T6SS_VgrG3-like_C"/>
</dbReference>
<dbReference type="Proteomes" id="UP000522081">
    <property type="component" value="Unassembled WGS sequence"/>
</dbReference>
<name>A0A7Y9XWS0_9SPHN</name>
<comment type="caution">
    <text evidence="3">The sequence shown here is derived from an EMBL/GenBank/DDBJ whole genome shotgun (WGS) entry which is preliminary data.</text>
</comment>
<dbReference type="RefSeq" id="WP_179407869.1">
    <property type="nucleotide sequence ID" value="NZ_JACBZF010000004.1"/>
</dbReference>
<evidence type="ECO:0000259" key="2">
    <source>
        <dbReference type="Pfam" id="PF21277"/>
    </source>
</evidence>
<sequence length="257" mass="27524">MDRKPIFDTVRVILGRGFAQAEVAMLDRAIDAATRDDPAPEEASAHRLGSLSAKFESGGRGPGAVSSGAGDPGGVSYGTYQLSSKAGTVQAFVANEGRRWAEIFGDAKPGTERFTTAWRAIAAAEGDAFDDAQHAFIARTHYDPAVAGVLADTGLDLDGRHDAVRDATWSVAVQHGGARRILRAAVARADSLHWRASDAYDRALVDAIFDERCAYVARIAGRSAGAVRRTLENVVRGRYPEERAMALAMFEREHVPA</sequence>
<evidence type="ECO:0000313" key="4">
    <source>
        <dbReference type="Proteomes" id="UP000522081"/>
    </source>
</evidence>
<dbReference type="EMBL" id="JACBZF010000004">
    <property type="protein sequence ID" value="NYH96014.1"/>
    <property type="molecule type" value="Genomic_DNA"/>
</dbReference>
<feature type="domain" description="Type VI secretion system spike protein VgrG3-like C-terminal" evidence="2">
    <location>
        <begin position="48"/>
        <end position="231"/>
    </location>
</feature>
<keyword evidence="4" id="KW-1185">Reference proteome</keyword>
<feature type="region of interest" description="Disordered" evidence="1">
    <location>
        <begin position="34"/>
        <end position="70"/>
    </location>
</feature>
<dbReference type="Pfam" id="PF21277">
    <property type="entry name" value="T6SS_VgrG3-like_C"/>
    <property type="match status" value="1"/>
</dbReference>
<organism evidence="3 4">
    <name type="scientific">Novosphingobium marinum</name>
    <dbReference type="NCBI Taxonomy" id="1514948"/>
    <lineage>
        <taxon>Bacteria</taxon>
        <taxon>Pseudomonadati</taxon>
        <taxon>Pseudomonadota</taxon>
        <taxon>Alphaproteobacteria</taxon>
        <taxon>Sphingomonadales</taxon>
        <taxon>Sphingomonadaceae</taxon>
        <taxon>Novosphingobium</taxon>
    </lineage>
</organism>
<accession>A0A7Y9XWS0</accession>
<dbReference type="AlphaFoldDB" id="A0A7Y9XWS0"/>
<evidence type="ECO:0000313" key="3">
    <source>
        <dbReference type="EMBL" id="NYH96014.1"/>
    </source>
</evidence>
<reference evidence="3 4" key="1">
    <citation type="submission" date="2020-07" db="EMBL/GenBank/DDBJ databases">
        <title>Genomic Encyclopedia of Type Strains, Phase IV (KMG-IV): sequencing the most valuable type-strain genomes for metagenomic binning, comparative biology and taxonomic classification.</title>
        <authorList>
            <person name="Goeker M."/>
        </authorList>
    </citation>
    <scope>NUCLEOTIDE SEQUENCE [LARGE SCALE GENOMIC DNA]</scope>
    <source>
        <strain evidence="3 4">DSM 29043</strain>
    </source>
</reference>